<keyword evidence="1" id="KW-1133">Transmembrane helix</keyword>
<feature type="transmembrane region" description="Helical" evidence="1">
    <location>
        <begin position="45"/>
        <end position="65"/>
    </location>
</feature>
<dbReference type="AlphaFoldDB" id="A0A161P6J1"/>
<proteinExistence type="predicted"/>
<dbReference type="OrthoDB" id="2735144at2"/>
<reference evidence="2" key="1">
    <citation type="submission" date="2016-02" db="EMBL/GenBank/DDBJ databases">
        <title>Genome sequence of Bacillus trypoxylicola KCTC 13244(T).</title>
        <authorList>
            <person name="Jeong H."/>
            <person name="Park S.-H."/>
            <person name="Choi S.-K."/>
        </authorList>
    </citation>
    <scope>NUCLEOTIDE SEQUENCE [LARGE SCALE GENOMIC DNA]</scope>
    <source>
        <strain evidence="2">KCTC 13244</strain>
    </source>
</reference>
<dbReference type="EMBL" id="LTAO01000039">
    <property type="protein sequence ID" value="KYG25996.1"/>
    <property type="molecule type" value="Genomic_DNA"/>
</dbReference>
<dbReference type="RefSeq" id="WP_061950175.1">
    <property type="nucleotide sequence ID" value="NZ_LTAO01000039.1"/>
</dbReference>
<evidence type="ECO:0000313" key="3">
    <source>
        <dbReference type="Proteomes" id="UP000075806"/>
    </source>
</evidence>
<keyword evidence="1" id="KW-0472">Membrane</keyword>
<accession>A0A161P6J1</accession>
<gene>
    <name evidence="2" type="ORF">AZF04_12980</name>
</gene>
<feature type="transmembrane region" description="Helical" evidence="1">
    <location>
        <begin position="85"/>
        <end position="105"/>
    </location>
</feature>
<sequence length="121" mass="14129">MGFGWILSLIVVFIWIVVILLIAIPMDRKYIVRTNGKIDYKKTTIFLRWNVFDTLTLVLAIYTIICVQTLNLLVSFGQNAENSFVQFFTNQSQAFVIVTIAYLFFRLTNTLKSVQARWEHE</sequence>
<name>A0A161P6J1_9BACI</name>
<keyword evidence="3" id="KW-1185">Reference proteome</keyword>
<keyword evidence="1" id="KW-0812">Transmembrane</keyword>
<evidence type="ECO:0000256" key="1">
    <source>
        <dbReference type="SAM" id="Phobius"/>
    </source>
</evidence>
<dbReference type="Proteomes" id="UP000075806">
    <property type="component" value="Unassembled WGS sequence"/>
</dbReference>
<dbReference type="STRING" id="519424.AZF04_12980"/>
<organism evidence="2 3">
    <name type="scientific">Alkalihalobacillus trypoxylicola</name>
    <dbReference type="NCBI Taxonomy" id="519424"/>
    <lineage>
        <taxon>Bacteria</taxon>
        <taxon>Bacillati</taxon>
        <taxon>Bacillota</taxon>
        <taxon>Bacilli</taxon>
        <taxon>Bacillales</taxon>
        <taxon>Bacillaceae</taxon>
        <taxon>Alkalihalobacillus</taxon>
    </lineage>
</organism>
<comment type="caution">
    <text evidence="2">The sequence shown here is derived from an EMBL/GenBank/DDBJ whole genome shotgun (WGS) entry which is preliminary data.</text>
</comment>
<evidence type="ECO:0000313" key="2">
    <source>
        <dbReference type="EMBL" id="KYG25996.1"/>
    </source>
</evidence>
<feature type="transmembrane region" description="Helical" evidence="1">
    <location>
        <begin position="6"/>
        <end position="24"/>
    </location>
</feature>
<protein>
    <submittedName>
        <fullName evidence="2">Group-specific protein</fullName>
    </submittedName>
</protein>